<dbReference type="CDD" id="cd00158">
    <property type="entry name" value="RHOD"/>
    <property type="match status" value="1"/>
</dbReference>
<dbReference type="SUPFAM" id="SSF75169">
    <property type="entry name" value="DsrEFH-like"/>
    <property type="match status" value="1"/>
</dbReference>
<dbReference type="InterPro" id="IPR036873">
    <property type="entry name" value="Rhodanese-like_dom_sf"/>
</dbReference>
<dbReference type="Proteomes" id="UP000293854">
    <property type="component" value="Unassembled WGS sequence"/>
</dbReference>
<dbReference type="Pfam" id="PF13686">
    <property type="entry name" value="DrsE_2"/>
    <property type="match status" value="1"/>
</dbReference>
<dbReference type="PANTHER" id="PTHR34655:SF2">
    <property type="entry name" value="PEROXIREDOXIN FAMILY PROTEIN"/>
    <property type="match status" value="1"/>
</dbReference>
<dbReference type="InterPro" id="IPR001763">
    <property type="entry name" value="Rhodanese-like_dom"/>
</dbReference>
<dbReference type="AlphaFoldDB" id="A0A4Q7CPH9"/>
<dbReference type="InterPro" id="IPR027396">
    <property type="entry name" value="DsrEFH-like"/>
</dbReference>
<organism evidence="3 4">
    <name type="scientific">Staphylococcus condimenti</name>
    <dbReference type="NCBI Taxonomy" id="70255"/>
    <lineage>
        <taxon>Bacteria</taxon>
        <taxon>Bacillati</taxon>
        <taxon>Bacillota</taxon>
        <taxon>Bacilli</taxon>
        <taxon>Bacillales</taxon>
        <taxon>Staphylococcaceae</taxon>
        <taxon>Staphylococcus</taxon>
    </lineage>
</organism>
<dbReference type="Gene3D" id="3.40.250.10">
    <property type="entry name" value="Rhodanese-like domain"/>
    <property type="match status" value="1"/>
</dbReference>
<accession>A0A4Q7CPH9</accession>
<gene>
    <name evidence="3" type="ORF">EIG99_02020</name>
</gene>
<dbReference type="RefSeq" id="WP_130135283.1">
    <property type="nucleotide sequence ID" value="NZ_RQTE01000042.1"/>
</dbReference>
<name>A0A4Q7CPH9_9STAP</name>
<feature type="domain" description="Rhodanese" evidence="2">
    <location>
        <begin position="20"/>
        <end position="106"/>
    </location>
</feature>
<dbReference type="PROSITE" id="PS50206">
    <property type="entry name" value="RHODANESE_3"/>
    <property type="match status" value="1"/>
</dbReference>
<dbReference type="Pfam" id="PF00581">
    <property type="entry name" value="Rhodanese"/>
    <property type="match status" value="1"/>
</dbReference>
<dbReference type="SMART" id="SM00450">
    <property type="entry name" value="RHOD"/>
    <property type="match status" value="1"/>
</dbReference>
<evidence type="ECO:0000313" key="4">
    <source>
        <dbReference type="Proteomes" id="UP000293854"/>
    </source>
</evidence>
<dbReference type="InterPro" id="IPR001455">
    <property type="entry name" value="TusA-like"/>
</dbReference>
<evidence type="ECO:0000259" key="2">
    <source>
        <dbReference type="PROSITE" id="PS50206"/>
    </source>
</evidence>
<dbReference type="SUPFAM" id="SSF64307">
    <property type="entry name" value="SirA-like"/>
    <property type="match status" value="1"/>
</dbReference>
<feature type="compositionally biased region" description="Polar residues" evidence="1">
    <location>
        <begin position="122"/>
        <end position="140"/>
    </location>
</feature>
<evidence type="ECO:0000313" key="3">
    <source>
        <dbReference type="EMBL" id="RZI03967.1"/>
    </source>
</evidence>
<evidence type="ECO:0000256" key="1">
    <source>
        <dbReference type="SAM" id="MobiDB-lite"/>
    </source>
</evidence>
<feature type="region of interest" description="Disordered" evidence="1">
    <location>
        <begin position="101"/>
        <end position="147"/>
    </location>
</feature>
<comment type="caution">
    <text evidence="3">The sequence shown here is derived from an EMBL/GenBank/DDBJ whole genome shotgun (WGS) entry which is preliminary data.</text>
</comment>
<dbReference type="PROSITE" id="PS01148">
    <property type="entry name" value="UPF0033"/>
    <property type="match status" value="1"/>
</dbReference>
<protein>
    <submittedName>
        <fullName evidence="3">Dihydroneopterin aldolase</fullName>
    </submittedName>
</protein>
<dbReference type="PANTHER" id="PTHR34655">
    <property type="entry name" value="CONSERVED WITHIN P. AEROPHILUM"/>
    <property type="match status" value="1"/>
</dbReference>
<dbReference type="EMBL" id="RQTE01000042">
    <property type="protein sequence ID" value="RZI03967.1"/>
    <property type="molecule type" value="Genomic_DNA"/>
</dbReference>
<dbReference type="SUPFAM" id="SSF52821">
    <property type="entry name" value="Rhodanese/Cell cycle control phosphatase"/>
    <property type="match status" value="1"/>
</dbReference>
<sequence>MVKFKTVQITDLTDEDLEAMGQQGQLIDVREPEEYEAGHIDGAQSYPLSSLNTKFPLDQSKTYYIYCQAGKRSQQASQMLSDSGFTVVNLNGGYQAIQDKEAAEKATQTTPNKSENEKNTKTESPNTETAQKVATTPSLKSNRKKVNYSGMQCPGPLMNVNQELKQLQPGEQLEVLVTDPGFASDIKSWVSQTGNTLVDLKQNDKEVTAVIEKAEQQPKDLSVQHTEKGTTIVLFSGELDKALAAFIIANGARAAGREVSIFCTFWGLNALKRPNPGKVKKTGIERLFGMMLPSGPENMPLSKMNMFGLGRLMMKMIMKQKNVDSLPTLIDKAIDNDIKLIACTMSMDVMGIKKEELRPEVEFAGVGTYIGDTEHANHNLFI</sequence>
<dbReference type="InterPro" id="IPR036868">
    <property type="entry name" value="TusA-like_sf"/>
</dbReference>
<dbReference type="InterPro" id="IPR032836">
    <property type="entry name" value="DsrE2-like"/>
</dbReference>
<dbReference type="Gene3D" id="3.30.110.40">
    <property type="entry name" value="TusA-like domain"/>
    <property type="match status" value="1"/>
</dbReference>
<reference evidence="3 4" key="1">
    <citation type="submission" date="2018-11" db="EMBL/GenBank/DDBJ databases">
        <title>Genomic profiling of Staphylococcus species from a Poultry farm system in KwaZulu-Natal, South Africa.</title>
        <authorList>
            <person name="Amoako D.G."/>
            <person name="Somboro A.M."/>
            <person name="Abia A.L.K."/>
            <person name="Bester L.A."/>
            <person name="Essack S.Y."/>
        </authorList>
    </citation>
    <scope>NUCLEOTIDE SEQUENCE [LARGE SCALE GENOMIC DNA]</scope>
    <source>
        <strain evidence="3 4">SA11</strain>
    </source>
</reference>
<dbReference type="Pfam" id="PF01206">
    <property type="entry name" value="TusA"/>
    <property type="match status" value="1"/>
</dbReference>
<dbReference type="Gene3D" id="3.40.1260.10">
    <property type="entry name" value="DsrEFH-like"/>
    <property type="match status" value="1"/>
</dbReference>
<proteinExistence type="predicted"/>